<dbReference type="GO" id="GO:0003700">
    <property type="term" value="F:DNA-binding transcription factor activity"/>
    <property type="evidence" value="ECO:0007669"/>
    <property type="project" value="TreeGrafter"/>
</dbReference>
<evidence type="ECO:0000259" key="5">
    <source>
        <dbReference type="PROSITE" id="PS50977"/>
    </source>
</evidence>
<evidence type="ECO:0000256" key="2">
    <source>
        <dbReference type="ARBA" id="ARBA00023125"/>
    </source>
</evidence>
<evidence type="ECO:0000313" key="7">
    <source>
        <dbReference type="Proteomes" id="UP000295217"/>
    </source>
</evidence>
<accession>A0A4R5A3I5</accession>
<sequence length="241" mass="26413">MVTDSDTTADGTIQLLWGLREGPTRGPKPVLSLERIAQAAVDLADAEGLAAVSMQRVAADLDFTKMSLYRYVTGKDELVAAMIDLAVGEPPTLDELPGTTWRPRIEAWVRLLAQTWEAHPWLPWVTMGDRVMGPKETGWTELSAAILAETGLTVPERMSLARMLGGHVRATMSVSTAGTQPWVNRHQAALLREHADRFPTLRSMLDGDAAPPPDYGRDFGLRVILDGVELLIAERSGRHRA</sequence>
<dbReference type="PANTHER" id="PTHR30055">
    <property type="entry name" value="HTH-TYPE TRANSCRIPTIONAL REGULATOR RUTR"/>
    <property type="match status" value="1"/>
</dbReference>
<dbReference type="InterPro" id="IPR050109">
    <property type="entry name" value="HTH-type_TetR-like_transc_reg"/>
</dbReference>
<dbReference type="Gene3D" id="1.10.10.60">
    <property type="entry name" value="Homeodomain-like"/>
    <property type="match status" value="1"/>
</dbReference>
<keyword evidence="1" id="KW-0805">Transcription regulation</keyword>
<dbReference type="PANTHER" id="PTHR30055:SF151">
    <property type="entry name" value="TRANSCRIPTIONAL REGULATORY PROTEIN"/>
    <property type="match status" value="1"/>
</dbReference>
<reference evidence="6 7" key="1">
    <citation type="submission" date="2019-02" db="EMBL/GenBank/DDBJ databases">
        <title>Draft genome sequences of novel Actinobacteria.</title>
        <authorList>
            <person name="Sahin N."/>
            <person name="Ay H."/>
            <person name="Saygin H."/>
        </authorList>
    </citation>
    <scope>NUCLEOTIDE SEQUENCE [LARGE SCALE GENOMIC DNA]</scope>
    <source>
        <strain evidence="6 7">8K307</strain>
    </source>
</reference>
<keyword evidence="3" id="KW-0804">Transcription</keyword>
<dbReference type="InterPro" id="IPR036271">
    <property type="entry name" value="Tet_transcr_reg_TetR-rel_C_sf"/>
</dbReference>
<proteinExistence type="predicted"/>
<dbReference type="SUPFAM" id="SSF46689">
    <property type="entry name" value="Homeodomain-like"/>
    <property type="match status" value="1"/>
</dbReference>
<keyword evidence="7" id="KW-1185">Reference proteome</keyword>
<evidence type="ECO:0000256" key="3">
    <source>
        <dbReference type="ARBA" id="ARBA00023163"/>
    </source>
</evidence>
<dbReference type="SUPFAM" id="SSF48498">
    <property type="entry name" value="Tetracyclin repressor-like, C-terminal domain"/>
    <property type="match status" value="1"/>
</dbReference>
<dbReference type="AlphaFoldDB" id="A0A4R5A3I5"/>
<dbReference type="Pfam" id="PF00440">
    <property type="entry name" value="TetR_N"/>
    <property type="match status" value="1"/>
</dbReference>
<dbReference type="Gene3D" id="1.10.357.10">
    <property type="entry name" value="Tetracycline Repressor, domain 2"/>
    <property type="match status" value="1"/>
</dbReference>
<feature type="DNA-binding region" description="H-T-H motif" evidence="4">
    <location>
        <begin position="53"/>
        <end position="72"/>
    </location>
</feature>
<dbReference type="GO" id="GO:0045892">
    <property type="term" value="P:negative regulation of DNA-templated transcription"/>
    <property type="evidence" value="ECO:0007669"/>
    <property type="project" value="InterPro"/>
</dbReference>
<keyword evidence="2 4" id="KW-0238">DNA-binding</keyword>
<gene>
    <name evidence="6" type="ORF">E1262_25010</name>
</gene>
<name>A0A4R5A3I5_9ACTN</name>
<dbReference type="Proteomes" id="UP000295217">
    <property type="component" value="Unassembled WGS sequence"/>
</dbReference>
<dbReference type="Pfam" id="PF02909">
    <property type="entry name" value="TetR_C_1"/>
    <property type="match status" value="1"/>
</dbReference>
<evidence type="ECO:0000313" key="6">
    <source>
        <dbReference type="EMBL" id="TDD65570.1"/>
    </source>
</evidence>
<evidence type="ECO:0000256" key="4">
    <source>
        <dbReference type="PROSITE-ProRule" id="PRU00335"/>
    </source>
</evidence>
<dbReference type="InterPro" id="IPR001647">
    <property type="entry name" value="HTH_TetR"/>
</dbReference>
<dbReference type="InterPro" id="IPR004111">
    <property type="entry name" value="Repressor_TetR_C"/>
</dbReference>
<protein>
    <submittedName>
        <fullName evidence="6">TetR/AcrR family transcriptional regulator</fullName>
    </submittedName>
</protein>
<comment type="caution">
    <text evidence="6">The sequence shown here is derived from an EMBL/GenBank/DDBJ whole genome shotgun (WGS) entry which is preliminary data.</text>
</comment>
<dbReference type="OrthoDB" id="3614211at2"/>
<dbReference type="EMBL" id="SMLB01000050">
    <property type="protein sequence ID" value="TDD65570.1"/>
    <property type="molecule type" value="Genomic_DNA"/>
</dbReference>
<dbReference type="GO" id="GO:0000976">
    <property type="term" value="F:transcription cis-regulatory region binding"/>
    <property type="evidence" value="ECO:0007669"/>
    <property type="project" value="TreeGrafter"/>
</dbReference>
<evidence type="ECO:0000256" key="1">
    <source>
        <dbReference type="ARBA" id="ARBA00023015"/>
    </source>
</evidence>
<dbReference type="PROSITE" id="PS50977">
    <property type="entry name" value="HTH_TETR_2"/>
    <property type="match status" value="1"/>
</dbReference>
<organism evidence="6 7">
    <name type="scientific">Jiangella aurantiaca</name>
    <dbReference type="NCBI Taxonomy" id="2530373"/>
    <lineage>
        <taxon>Bacteria</taxon>
        <taxon>Bacillati</taxon>
        <taxon>Actinomycetota</taxon>
        <taxon>Actinomycetes</taxon>
        <taxon>Jiangellales</taxon>
        <taxon>Jiangellaceae</taxon>
        <taxon>Jiangella</taxon>
    </lineage>
</organism>
<feature type="domain" description="HTH tetR-type" evidence="5">
    <location>
        <begin position="30"/>
        <end position="90"/>
    </location>
</feature>
<dbReference type="InterPro" id="IPR009057">
    <property type="entry name" value="Homeodomain-like_sf"/>
</dbReference>